<keyword evidence="1" id="KW-0732">Signal</keyword>
<dbReference type="EMBL" id="MCGG01000025">
    <property type="protein sequence ID" value="OEJ67138.1"/>
    <property type="molecule type" value="Genomic_DNA"/>
</dbReference>
<accession>A0A1E5Q7W1</accession>
<evidence type="ECO:0000259" key="2">
    <source>
        <dbReference type="Pfam" id="PF11008"/>
    </source>
</evidence>
<name>A0A1E5Q7W1_9PROT</name>
<evidence type="ECO:0000313" key="4">
    <source>
        <dbReference type="Proteomes" id="UP000095347"/>
    </source>
</evidence>
<protein>
    <recommendedName>
        <fullName evidence="2">DUF2846 domain-containing protein</fullName>
    </recommendedName>
</protein>
<feature type="signal peptide" evidence="1">
    <location>
        <begin position="1"/>
        <end position="17"/>
    </location>
</feature>
<proteinExistence type="predicted"/>
<evidence type="ECO:0000313" key="3">
    <source>
        <dbReference type="EMBL" id="OEJ67138.1"/>
    </source>
</evidence>
<keyword evidence="4" id="KW-1185">Reference proteome</keyword>
<dbReference type="Proteomes" id="UP000095347">
    <property type="component" value="Unassembled WGS sequence"/>
</dbReference>
<comment type="caution">
    <text evidence="3">The sequence shown here is derived from an EMBL/GenBank/DDBJ whole genome shotgun (WGS) entry which is preliminary data.</text>
</comment>
<dbReference type="Pfam" id="PF11008">
    <property type="entry name" value="DUF2846"/>
    <property type="match status" value="1"/>
</dbReference>
<dbReference type="InterPro" id="IPR022548">
    <property type="entry name" value="DUF2846"/>
</dbReference>
<dbReference type="AlphaFoldDB" id="A0A1E5Q7W1"/>
<organism evidence="3 4">
    <name type="scientific">Magnetovibrio blakemorei</name>
    <dbReference type="NCBI Taxonomy" id="28181"/>
    <lineage>
        <taxon>Bacteria</taxon>
        <taxon>Pseudomonadati</taxon>
        <taxon>Pseudomonadota</taxon>
        <taxon>Alphaproteobacteria</taxon>
        <taxon>Rhodospirillales</taxon>
        <taxon>Magnetovibrionaceae</taxon>
        <taxon>Magnetovibrio</taxon>
    </lineage>
</organism>
<sequence length="149" mass="16548">MKKYFAVFSMVVMSACASVPMTTPEQDLAAKQFPKAPSDKSNLYIFRDEGMGGAVPMTVGLDNRILGKTASLSYFFLTIDPGAHQITSEAENTDVLDINTSAGEEYYVWQEVKMGFLFARTKLHLVPQDRGQRGVLRSKRIIDQSLSSE</sequence>
<feature type="domain" description="DUF2846" evidence="2">
    <location>
        <begin position="38"/>
        <end position="115"/>
    </location>
</feature>
<gene>
    <name evidence="3" type="ORF">BEN30_10190</name>
</gene>
<dbReference type="RefSeq" id="WP_069957967.1">
    <property type="nucleotide sequence ID" value="NZ_MCGG01000025.1"/>
</dbReference>
<feature type="chain" id="PRO_5009184108" description="DUF2846 domain-containing protein" evidence="1">
    <location>
        <begin position="18"/>
        <end position="149"/>
    </location>
</feature>
<evidence type="ECO:0000256" key="1">
    <source>
        <dbReference type="SAM" id="SignalP"/>
    </source>
</evidence>
<dbReference type="PROSITE" id="PS51257">
    <property type="entry name" value="PROKAR_LIPOPROTEIN"/>
    <property type="match status" value="1"/>
</dbReference>
<dbReference type="OrthoDB" id="7375569at2"/>
<reference evidence="4" key="1">
    <citation type="submission" date="2016-07" db="EMBL/GenBank/DDBJ databases">
        <authorList>
            <person name="Florea S."/>
            <person name="Webb J.S."/>
            <person name="Jaromczyk J."/>
            <person name="Schardl C.L."/>
        </authorList>
    </citation>
    <scope>NUCLEOTIDE SEQUENCE [LARGE SCALE GENOMIC DNA]</scope>
    <source>
        <strain evidence="4">MV-1</strain>
    </source>
</reference>